<dbReference type="SUPFAM" id="SSF53167">
    <property type="entry name" value="Purine and uridine phosphorylases"/>
    <property type="match status" value="1"/>
</dbReference>
<proteinExistence type="predicted"/>
<dbReference type="RefSeq" id="XP_025361000.1">
    <property type="nucleotide sequence ID" value="XM_025504485.1"/>
</dbReference>
<evidence type="ECO:0000259" key="1">
    <source>
        <dbReference type="Pfam" id="PF01048"/>
    </source>
</evidence>
<dbReference type="AlphaFoldDB" id="A0A316UNN6"/>
<dbReference type="GO" id="GO:0004850">
    <property type="term" value="F:uridine phosphorylase activity"/>
    <property type="evidence" value="ECO:0007669"/>
    <property type="project" value="TreeGrafter"/>
</dbReference>
<organism evidence="2 3">
    <name type="scientific">Jaminaea rosea</name>
    <dbReference type="NCBI Taxonomy" id="1569628"/>
    <lineage>
        <taxon>Eukaryota</taxon>
        <taxon>Fungi</taxon>
        <taxon>Dikarya</taxon>
        <taxon>Basidiomycota</taxon>
        <taxon>Ustilaginomycotina</taxon>
        <taxon>Exobasidiomycetes</taxon>
        <taxon>Microstromatales</taxon>
        <taxon>Microstromatales incertae sedis</taxon>
        <taxon>Jaminaea</taxon>
    </lineage>
</organism>
<protein>
    <submittedName>
        <fullName evidence="2">Purine and uridine phosphorylase</fullName>
    </submittedName>
</protein>
<dbReference type="PANTHER" id="PTHR43691">
    <property type="entry name" value="URIDINE PHOSPHORYLASE"/>
    <property type="match status" value="1"/>
</dbReference>
<dbReference type="OrthoDB" id="416752at2759"/>
<gene>
    <name evidence="2" type="ORF">BDZ90DRAFT_221592</name>
</gene>
<sequence length="329" mass="36029">MKDTLSNANFPLTSTGATYHLGCSPGQLANRIIIVGDFSRARRIAALFDDAASKQGIFENHSSRQFLTLTGTFHSTPVSVVAIGMGFPLVDFFLREARKVVQGEMCVIRLGSCGSLDKTIGLGSVVVPRRSHGVVRNYDWFHEGTSDEERRGSKPYQVTRGIDVEPGVHDALLAELEGNKPAADEELFNGHPPSCVGGVVNGSADSFYSSQGRSDPAFWDENEGWVEEMVKGWGMQTLEMETFVLQSLAHSANKAAEAQGKGEEQRVRTGAVQMIFANRHTSDFIKPQEVDVLERWAGEAVLRTLIGGVELHHTMDDGVWNNQAHKAEK</sequence>
<dbReference type="Proteomes" id="UP000245884">
    <property type="component" value="Unassembled WGS sequence"/>
</dbReference>
<accession>A0A316UNN6</accession>
<dbReference type="Gene3D" id="3.40.50.1580">
    <property type="entry name" value="Nucleoside phosphorylase domain"/>
    <property type="match status" value="1"/>
</dbReference>
<dbReference type="EMBL" id="KZ819671">
    <property type="protein sequence ID" value="PWN26388.1"/>
    <property type="molecule type" value="Genomic_DNA"/>
</dbReference>
<evidence type="ECO:0000313" key="3">
    <source>
        <dbReference type="Proteomes" id="UP000245884"/>
    </source>
</evidence>
<keyword evidence="3" id="KW-1185">Reference proteome</keyword>
<dbReference type="CDD" id="cd17769">
    <property type="entry name" value="NP_TgUP-like"/>
    <property type="match status" value="1"/>
</dbReference>
<dbReference type="InterPro" id="IPR035994">
    <property type="entry name" value="Nucleoside_phosphorylase_sf"/>
</dbReference>
<feature type="domain" description="Nucleoside phosphorylase" evidence="1">
    <location>
        <begin position="31"/>
        <end position="254"/>
    </location>
</feature>
<name>A0A316UNN6_9BASI</name>
<evidence type="ECO:0000313" key="2">
    <source>
        <dbReference type="EMBL" id="PWN26388.1"/>
    </source>
</evidence>
<dbReference type="GO" id="GO:0005829">
    <property type="term" value="C:cytosol"/>
    <property type="evidence" value="ECO:0007669"/>
    <property type="project" value="TreeGrafter"/>
</dbReference>
<reference evidence="2 3" key="1">
    <citation type="journal article" date="2018" name="Mol. Biol. Evol.">
        <title>Broad Genomic Sampling Reveals a Smut Pathogenic Ancestry of the Fungal Clade Ustilaginomycotina.</title>
        <authorList>
            <person name="Kijpornyongpan T."/>
            <person name="Mondo S.J."/>
            <person name="Barry K."/>
            <person name="Sandor L."/>
            <person name="Lee J."/>
            <person name="Lipzen A."/>
            <person name="Pangilinan J."/>
            <person name="LaButti K."/>
            <person name="Hainaut M."/>
            <person name="Henrissat B."/>
            <person name="Grigoriev I.V."/>
            <person name="Spatafora J.W."/>
            <person name="Aime M.C."/>
        </authorList>
    </citation>
    <scope>NUCLEOTIDE SEQUENCE [LARGE SCALE GENOMIC DNA]</scope>
    <source>
        <strain evidence="2 3">MCA 5214</strain>
    </source>
</reference>
<dbReference type="GO" id="GO:0006218">
    <property type="term" value="P:uridine catabolic process"/>
    <property type="evidence" value="ECO:0007669"/>
    <property type="project" value="TreeGrafter"/>
</dbReference>
<dbReference type="GeneID" id="37026308"/>
<dbReference type="STRING" id="1569628.A0A316UNN6"/>
<dbReference type="InterPro" id="IPR000845">
    <property type="entry name" value="Nucleoside_phosphorylase_d"/>
</dbReference>
<dbReference type="PANTHER" id="PTHR43691:SF14">
    <property type="entry name" value="URIDINE PHOSPHORYLASE"/>
    <property type="match status" value="1"/>
</dbReference>
<dbReference type="Pfam" id="PF01048">
    <property type="entry name" value="PNP_UDP_1"/>
    <property type="match status" value="1"/>
</dbReference>